<organism evidence="1 2">
    <name type="scientific">Curtobacterium citreum</name>
    <dbReference type="NCBI Taxonomy" id="2036"/>
    <lineage>
        <taxon>Bacteria</taxon>
        <taxon>Bacillati</taxon>
        <taxon>Actinomycetota</taxon>
        <taxon>Actinomycetes</taxon>
        <taxon>Micrococcales</taxon>
        <taxon>Microbacteriaceae</taxon>
        <taxon>Curtobacterium</taxon>
    </lineage>
</organism>
<sequence>MKVSTWMSGFVSVYAAVVEPYEWATMLFEYESSPRDAFSPRSAFASFSLPSLAYFVPRTPKSSCPWMTGCGGVE</sequence>
<gene>
    <name evidence="1" type="ORF">NYQ28_16050</name>
</gene>
<evidence type="ECO:0000313" key="2">
    <source>
        <dbReference type="Proteomes" id="UP001652264"/>
    </source>
</evidence>
<dbReference type="EMBL" id="JANVAD010000010">
    <property type="protein sequence ID" value="MCS6524082.1"/>
    <property type="molecule type" value="Genomic_DNA"/>
</dbReference>
<comment type="caution">
    <text evidence="1">The sequence shown here is derived from an EMBL/GenBank/DDBJ whole genome shotgun (WGS) entry which is preliminary data.</text>
</comment>
<keyword evidence="2" id="KW-1185">Reference proteome</keyword>
<protein>
    <recommendedName>
        <fullName evidence="3">Secreted protein</fullName>
    </recommendedName>
</protein>
<evidence type="ECO:0008006" key="3">
    <source>
        <dbReference type="Google" id="ProtNLM"/>
    </source>
</evidence>
<proteinExistence type="predicted"/>
<dbReference type="Proteomes" id="UP001652264">
    <property type="component" value="Unassembled WGS sequence"/>
</dbReference>
<reference evidence="1 2" key="1">
    <citation type="submission" date="2022-08" db="EMBL/GenBank/DDBJ databases">
        <title>Taxonomy of Curtobacterium flaccumfaciens.</title>
        <authorList>
            <person name="Osdaghi E."/>
            <person name="Taghavi S.M."/>
            <person name="Hamidizade M."/>
            <person name="Abachi H."/>
            <person name="Fazliarab A."/>
            <person name="Baeyen S."/>
            <person name="Portier P."/>
            <person name="Van Vaerenbergh J."/>
            <person name="Jacques M.-A."/>
        </authorList>
    </citation>
    <scope>NUCLEOTIDE SEQUENCE [LARGE SCALE GENOMIC DNA]</scope>
    <source>
        <strain evidence="1 2">LMG8786T</strain>
    </source>
</reference>
<evidence type="ECO:0000313" key="1">
    <source>
        <dbReference type="EMBL" id="MCS6524082.1"/>
    </source>
</evidence>
<name>A0ABT2HLC8_9MICO</name>
<accession>A0ABT2HLC8</accession>